<reference evidence="2 3" key="1">
    <citation type="submission" date="2019-12" db="EMBL/GenBank/DDBJ databases">
        <title>Shinella granuli gen. nov., sp. nov., and proposal of the reclassification of Zoogloea ramigera ATCC 19623 as Shinella zoogloeoides sp. nov.</title>
        <authorList>
            <person name="Gao J."/>
        </authorList>
    </citation>
    <scope>NUCLEOTIDE SEQUENCE [LARGE SCALE GENOMIC DNA]</scope>
    <source>
        <strain evidence="2 3">DSM 287</strain>
    </source>
</reference>
<evidence type="ECO:0000313" key="2">
    <source>
        <dbReference type="EMBL" id="MXO01871.1"/>
    </source>
</evidence>
<evidence type="ECO:0008006" key="4">
    <source>
        <dbReference type="Google" id="ProtNLM"/>
    </source>
</evidence>
<evidence type="ECO:0000313" key="3">
    <source>
        <dbReference type="Proteomes" id="UP000440304"/>
    </source>
</evidence>
<dbReference type="AlphaFoldDB" id="A0A6N8TGW7"/>
<feature type="compositionally biased region" description="Basic and acidic residues" evidence="1">
    <location>
        <begin position="117"/>
        <end position="137"/>
    </location>
</feature>
<dbReference type="EMBL" id="WUML01000015">
    <property type="protein sequence ID" value="MXO01871.1"/>
    <property type="molecule type" value="Genomic_DNA"/>
</dbReference>
<feature type="region of interest" description="Disordered" evidence="1">
    <location>
        <begin position="117"/>
        <end position="140"/>
    </location>
</feature>
<organism evidence="2 3">
    <name type="scientific">Shinella zoogloeoides</name>
    <name type="common">Crabtreella saccharophila</name>
    <dbReference type="NCBI Taxonomy" id="352475"/>
    <lineage>
        <taxon>Bacteria</taxon>
        <taxon>Pseudomonadati</taxon>
        <taxon>Pseudomonadota</taxon>
        <taxon>Alphaproteobacteria</taxon>
        <taxon>Hyphomicrobiales</taxon>
        <taxon>Rhizobiaceae</taxon>
        <taxon>Shinella</taxon>
    </lineage>
</organism>
<name>A0A6N8TGW7_SHIZO</name>
<accession>A0A6N8TGW7</accession>
<protein>
    <recommendedName>
        <fullName evidence="4">DUF3560 domain-containing protein</fullName>
    </recommendedName>
</protein>
<sequence>MTIAIVENNTLVVTVGSYATSITAASITSSFDALSHFPERRAAGELSDLAIRINTFGDYVDELAAREDVAASFNAVDEKQMFAIQHVAITRAFWAAESRCMSWFVTGSANFPVARNEKRQRSADARSAEIREHDTKARKAAKRHAFPYGTEGEAIRSNDPEALDKIRKKIAGLENDCEQAKAANRIIRTMRARKAEMADIIRAVVEQTDIETHIIGRALQHAETFRMPVKFDTTLDRAEIRRLQDRLASLEQLQDRGDVETKVETSLGEIEIVENTEAARIQLFFPDKPDDATRSLLKANGFRWSPSYGAWQRHLNENGRWAAKRVVKQLQDEDGRA</sequence>
<proteinExistence type="predicted"/>
<gene>
    <name evidence="2" type="ORF">GR156_16240</name>
</gene>
<dbReference type="OrthoDB" id="9803716at2"/>
<evidence type="ECO:0000256" key="1">
    <source>
        <dbReference type="SAM" id="MobiDB-lite"/>
    </source>
</evidence>
<dbReference type="Proteomes" id="UP000440304">
    <property type="component" value="Unassembled WGS sequence"/>
</dbReference>
<comment type="caution">
    <text evidence="2">The sequence shown here is derived from an EMBL/GenBank/DDBJ whole genome shotgun (WGS) entry which is preliminary data.</text>
</comment>
<dbReference type="RefSeq" id="WP_023517267.1">
    <property type="nucleotide sequence ID" value="NZ_CP086613.1"/>
</dbReference>